<keyword evidence="2" id="KW-1133">Transmembrane helix</keyword>
<feature type="region of interest" description="Disordered" evidence="1">
    <location>
        <begin position="110"/>
        <end position="142"/>
    </location>
</feature>
<keyword evidence="2" id="KW-0472">Membrane</keyword>
<feature type="transmembrane region" description="Helical" evidence="2">
    <location>
        <begin position="220"/>
        <end position="239"/>
    </location>
</feature>
<gene>
    <name evidence="3" type="ORF">TSPGSL018_1264</name>
</gene>
<sequence length="308" mass="32993">MGSVTTVCNRRVRSAAGLGDSFSTNGLGRRVRNSCSTSGSASGSSSDDETELAERARIAAGPVSGNSVPVSEPAEESTSVLHTSGTCLSMYGKAGGRQGYTMHIPASVFEDNDIPSATPEKPRTPERKTGSNLPDAPGSRQSCQSIAKTSGESVLIMSTEEVDDIYLSPDVPLIYVSCISTLVLLYFVLFIDCKAVAKLIFPFAMNDLHWNSLEKLETGLSVGASILLAFFVWLLHALLFDIAGMLAGLIPSIITFSAVFSYRILHLSSGYLVAALIAVACGFAVSRTLEMHLRCRRKLHKAQSNYNR</sequence>
<feature type="transmembrane region" description="Helical" evidence="2">
    <location>
        <begin position="173"/>
        <end position="200"/>
    </location>
</feature>
<feature type="compositionally biased region" description="Low complexity" evidence="1">
    <location>
        <begin position="34"/>
        <end position="45"/>
    </location>
</feature>
<evidence type="ECO:0000313" key="3">
    <source>
        <dbReference type="EMBL" id="JAC71728.1"/>
    </source>
</evidence>
<proteinExistence type="predicted"/>
<dbReference type="AlphaFoldDB" id="A0A061RIC8"/>
<reference evidence="3" key="1">
    <citation type="submission" date="2014-05" db="EMBL/GenBank/DDBJ databases">
        <title>The transcriptome of the halophilic microalga Tetraselmis sp. GSL018 isolated from the Great Salt Lake, Utah.</title>
        <authorList>
            <person name="Jinkerson R.E."/>
            <person name="D'Adamo S."/>
            <person name="Posewitz M.C."/>
        </authorList>
    </citation>
    <scope>NUCLEOTIDE SEQUENCE</scope>
    <source>
        <strain evidence="3">GSL018</strain>
    </source>
</reference>
<feature type="compositionally biased region" description="Basic and acidic residues" evidence="1">
    <location>
        <begin position="120"/>
        <end position="129"/>
    </location>
</feature>
<feature type="transmembrane region" description="Helical" evidence="2">
    <location>
        <begin position="246"/>
        <end position="265"/>
    </location>
</feature>
<evidence type="ECO:0000256" key="2">
    <source>
        <dbReference type="SAM" id="Phobius"/>
    </source>
</evidence>
<evidence type="ECO:0000256" key="1">
    <source>
        <dbReference type="SAM" id="MobiDB-lite"/>
    </source>
</evidence>
<protein>
    <recommendedName>
        <fullName evidence="4">Transmembrane protein</fullName>
    </recommendedName>
</protein>
<accession>A0A061RIC8</accession>
<organism evidence="3">
    <name type="scientific">Tetraselmis sp. GSL018</name>
    <dbReference type="NCBI Taxonomy" id="582737"/>
    <lineage>
        <taxon>Eukaryota</taxon>
        <taxon>Viridiplantae</taxon>
        <taxon>Chlorophyta</taxon>
        <taxon>core chlorophytes</taxon>
        <taxon>Chlorodendrophyceae</taxon>
        <taxon>Chlorodendrales</taxon>
        <taxon>Chlorodendraceae</taxon>
        <taxon>Tetraselmis</taxon>
    </lineage>
</organism>
<name>A0A061RIC8_9CHLO</name>
<feature type="transmembrane region" description="Helical" evidence="2">
    <location>
        <begin position="271"/>
        <end position="289"/>
    </location>
</feature>
<feature type="region of interest" description="Disordered" evidence="1">
    <location>
        <begin position="19"/>
        <end position="82"/>
    </location>
</feature>
<dbReference type="EMBL" id="GBEZ01014338">
    <property type="protein sequence ID" value="JAC71728.1"/>
    <property type="molecule type" value="Transcribed_RNA"/>
</dbReference>
<evidence type="ECO:0008006" key="4">
    <source>
        <dbReference type="Google" id="ProtNLM"/>
    </source>
</evidence>
<keyword evidence="2" id="KW-0812">Transmembrane</keyword>